<name>A0A330LUK4_9GAMM</name>
<dbReference type="SUPFAM" id="SSF53649">
    <property type="entry name" value="Alkaline phosphatase-like"/>
    <property type="match status" value="1"/>
</dbReference>
<evidence type="ECO:0000313" key="1">
    <source>
        <dbReference type="EMBL" id="SQD79986.1"/>
    </source>
</evidence>
<protein>
    <submittedName>
        <fullName evidence="1">Uncharacterized protein</fullName>
    </submittedName>
</protein>
<proteinExistence type="predicted"/>
<evidence type="ECO:0000313" key="2">
    <source>
        <dbReference type="Proteomes" id="UP000250163"/>
    </source>
</evidence>
<reference evidence="2" key="1">
    <citation type="submission" date="2018-05" db="EMBL/GenBank/DDBJ databases">
        <authorList>
            <person name="Cea G.-C."/>
            <person name="William W."/>
        </authorList>
    </citation>
    <scope>NUCLEOTIDE SEQUENCE [LARGE SCALE GENOMIC DNA]</scope>
    <source>
        <strain evidence="2">DB21MT 5</strain>
    </source>
</reference>
<dbReference type="Gene3D" id="3.30.1120.10">
    <property type="match status" value="1"/>
</dbReference>
<dbReference type="KEGG" id="mya:MORIYA_3533"/>
<dbReference type="Proteomes" id="UP000250163">
    <property type="component" value="Chromosome MORIYA"/>
</dbReference>
<keyword evidence="2" id="KW-1185">Reference proteome</keyword>
<dbReference type="EMBL" id="LS483250">
    <property type="protein sequence ID" value="SQD79986.1"/>
    <property type="molecule type" value="Genomic_DNA"/>
</dbReference>
<organism evidence="1 2">
    <name type="scientific">Moritella yayanosii</name>
    <dbReference type="NCBI Taxonomy" id="69539"/>
    <lineage>
        <taxon>Bacteria</taxon>
        <taxon>Pseudomonadati</taxon>
        <taxon>Pseudomonadota</taxon>
        <taxon>Gammaproteobacteria</taxon>
        <taxon>Alteromonadales</taxon>
        <taxon>Moritellaceae</taxon>
        <taxon>Moritella</taxon>
    </lineage>
</organism>
<gene>
    <name evidence="1" type="ORF">MORIYA_3533</name>
</gene>
<sequence length="79" mass="9157">MNPSLLTLYFQYQPDELVLALITILLNDKLDPMESKNLAKQYPERVKEMKAAFYQWIKAKPKPLAWGGKYQVLTESAKP</sequence>
<accession>A0A330LUK4</accession>
<dbReference type="AlphaFoldDB" id="A0A330LUK4"/>
<dbReference type="InterPro" id="IPR017850">
    <property type="entry name" value="Alkaline_phosphatase_core_sf"/>
</dbReference>